<dbReference type="AlphaFoldDB" id="A0A7C8N0Z2"/>
<keyword evidence="2" id="KW-1133">Transmembrane helix</keyword>
<dbReference type="EMBL" id="WUBL01000109">
    <property type="protein sequence ID" value="KAF2965656.1"/>
    <property type="molecule type" value="Genomic_DNA"/>
</dbReference>
<comment type="caution">
    <text evidence="3">The sequence shown here is derived from an EMBL/GenBank/DDBJ whole genome shotgun (WGS) entry which is preliminary data.</text>
</comment>
<keyword evidence="4" id="KW-1185">Reference proteome</keyword>
<evidence type="ECO:0000256" key="1">
    <source>
        <dbReference type="SAM" id="Coils"/>
    </source>
</evidence>
<protein>
    <submittedName>
        <fullName evidence="3">Uncharacterized protein</fullName>
    </submittedName>
</protein>
<gene>
    <name evidence="3" type="ORF">GQX73_g7909</name>
</gene>
<feature type="transmembrane region" description="Helical" evidence="2">
    <location>
        <begin position="47"/>
        <end position="70"/>
    </location>
</feature>
<organism evidence="3 4">
    <name type="scientific">Xylaria multiplex</name>
    <dbReference type="NCBI Taxonomy" id="323545"/>
    <lineage>
        <taxon>Eukaryota</taxon>
        <taxon>Fungi</taxon>
        <taxon>Dikarya</taxon>
        <taxon>Ascomycota</taxon>
        <taxon>Pezizomycotina</taxon>
        <taxon>Sordariomycetes</taxon>
        <taxon>Xylariomycetidae</taxon>
        <taxon>Xylariales</taxon>
        <taxon>Xylariaceae</taxon>
        <taxon>Xylaria</taxon>
    </lineage>
</organism>
<evidence type="ECO:0000256" key="2">
    <source>
        <dbReference type="SAM" id="Phobius"/>
    </source>
</evidence>
<keyword evidence="2" id="KW-0472">Membrane</keyword>
<evidence type="ECO:0000313" key="3">
    <source>
        <dbReference type="EMBL" id="KAF2965656.1"/>
    </source>
</evidence>
<feature type="coiled-coil region" evidence="1">
    <location>
        <begin position="1"/>
        <end position="28"/>
    </location>
</feature>
<reference evidence="3 4" key="1">
    <citation type="submission" date="2019-12" db="EMBL/GenBank/DDBJ databases">
        <title>Draft genome sequence of the ascomycete Xylaria multiplex DSM 110363.</title>
        <authorList>
            <person name="Buettner E."/>
            <person name="Kellner H."/>
        </authorList>
    </citation>
    <scope>NUCLEOTIDE SEQUENCE [LARGE SCALE GENOMIC DNA]</scope>
    <source>
        <strain evidence="3 4">DSM 110363</strain>
    </source>
</reference>
<name>A0A7C8N0Z2_9PEZI</name>
<accession>A0A7C8N0Z2</accession>
<keyword evidence="1" id="KW-0175">Coiled coil</keyword>
<dbReference type="Proteomes" id="UP000481858">
    <property type="component" value="Unassembled WGS sequence"/>
</dbReference>
<keyword evidence="2" id="KW-0812">Transmembrane</keyword>
<sequence length="513" mass="57648">MDNMTADIEQLLAELVRIAAQIAALANTTSTSASDDSDSPTSTANRLSLAATIIAVAAFLVAFLQAILEYSSAGESARRKCDLAAIGPFSKHVHKKWSFRHWRRKFYYPVLNQDFSLNSVNYRGFIDVLMFLGGKLHISLPLTLWDIGLFSPIHRREEVDLQSRPRATWAQLLSIGSFEATRLINPKVYLDVDSIPGSVDVPPQLFDLIILGKLTLMMGFGIITLDVQHGEFQAIGELGSISTETLMGFGKLLRFQAYTEKQGHSNFLLYSHLWRKEACGLAKGHFTPHAYLPGKKSLIKEEYLSHISIEANESIKGLRENIQSNTRTDDVYDIINTSPNKNMEELIENFDPRAWERSLRGRDSSSTPIYDAANLLKSQIILLDISMFFLLDAMNNTYAPHMDFIEDYNPWRQFGNAPATFTEYVLKAVLESAPNSASDKPELFSNLDLALPIDLSICPAAQDIYQRLVSQIAYFLRLRVVLFGAYLMILPDNTIILEAERSLGSRRILLPMI</sequence>
<dbReference type="InParanoid" id="A0A7C8N0Z2"/>
<evidence type="ECO:0000313" key="4">
    <source>
        <dbReference type="Proteomes" id="UP000481858"/>
    </source>
</evidence>
<proteinExistence type="predicted"/>
<dbReference type="OrthoDB" id="5404335at2759"/>